<dbReference type="RefSeq" id="XP_021864768.1">
    <property type="nucleotide sequence ID" value="XM_022009076.1"/>
</dbReference>
<proteinExistence type="inferred from homology"/>
<keyword evidence="3" id="KW-0150">Chloroplast</keyword>
<keyword evidence="10 11" id="KW-0472">Membrane</keyword>
<evidence type="ECO:0000256" key="3">
    <source>
        <dbReference type="ARBA" id="ARBA00022528"/>
    </source>
</evidence>
<evidence type="ECO:0000256" key="4">
    <source>
        <dbReference type="ARBA" id="ARBA00022640"/>
    </source>
</evidence>
<dbReference type="GeneID" id="110803557"/>
<keyword evidence="5" id="KW-0808">Transferase</keyword>
<evidence type="ECO:0000256" key="5">
    <source>
        <dbReference type="ARBA" id="ARBA00022679"/>
    </source>
</evidence>
<evidence type="ECO:0000256" key="1">
    <source>
        <dbReference type="ARBA" id="ARBA00004508"/>
    </source>
</evidence>
<evidence type="ECO:0000313" key="12">
    <source>
        <dbReference type="Proteomes" id="UP000813463"/>
    </source>
</evidence>
<dbReference type="GO" id="GO:0016301">
    <property type="term" value="F:kinase activity"/>
    <property type="evidence" value="ECO:0000318"/>
    <property type="project" value="GO_Central"/>
</dbReference>
<evidence type="ECO:0000256" key="6">
    <source>
        <dbReference type="ARBA" id="ARBA00022692"/>
    </source>
</evidence>
<keyword evidence="7" id="KW-0418">Kinase</keyword>
<feature type="transmembrane region" description="Helical" evidence="11">
    <location>
        <begin position="130"/>
        <end position="154"/>
    </location>
</feature>
<dbReference type="InterPro" id="IPR039606">
    <property type="entry name" value="Phytol/farnesol_kinase"/>
</dbReference>
<feature type="transmembrane region" description="Helical" evidence="11">
    <location>
        <begin position="108"/>
        <end position="124"/>
    </location>
</feature>
<dbReference type="GO" id="GO:0031969">
    <property type="term" value="C:chloroplast membrane"/>
    <property type="evidence" value="ECO:0007669"/>
    <property type="project" value="UniProtKB-SubCell"/>
</dbReference>
<keyword evidence="4" id="KW-0934">Plastid</keyword>
<dbReference type="RefSeq" id="XP_021864767.1">
    <property type="nucleotide sequence ID" value="XM_022009075.1"/>
</dbReference>
<keyword evidence="12" id="KW-1185">Reference proteome</keyword>
<dbReference type="PANTHER" id="PTHR32523:SF7">
    <property type="entry name" value="FARNESOL KINASE, CHLOROPLASTIC"/>
    <property type="match status" value="1"/>
</dbReference>
<sequence>MLTPPRHESYVNAFSSVKHFSHSLISPSFLTPSINFSGELRKFRANTSHSLKLRRKKTVAANIMLPDNPVISDICATVITAAIARGVLGIWELTAKYDVFDSKLNRKLVHISIGLVFMLCWPLFRHSGYRGAFLACLVPGLNALRVLLIGLGIYKDEATVKSMSRFGDYRELLKGPFYYASAISFACLVFWRTSPIGIAAICNLCAGDGLADIVGRRLGKDKLPYNKNKSYAGSIAMATAGFVASVGYMHYLSAFGFMQENWGLVFRLLVVSLVSSVVESLPISTQLDDNLTVPLASFSTGFLLF</sequence>
<evidence type="ECO:0000256" key="7">
    <source>
        <dbReference type="ARBA" id="ARBA00022777"/>
    </source>
</evidence>
<comment type="similarity">
    <text evidence="2">Belongs to the polyprenol kinase family.</text>
</comment>
<evidence type="ECO:0000256" key="2">
    <source>
        <dbReference type="ARBA" id="ARBA00010794"/>
    </source>
</evidence>
<keyword evidence="9 11" id="KW-1133">Transmembrane helix</keyword>
<keyword evidence="6 11" id="KW-0812">Transmembrane</keyword>
<name>A0A9R0JD51_SPIOL</name>
<feature type="transmembrane region" description="Helical" evidence="11">
    <location>
        <begin position="175"/>
        <end position="191"/>
    </location>
</feature>
<dbReference type="PANTHER" id="PTHR32523">
    <property type="entry name" value="PHYTOL KINASE 1, CHLOROPLASTIC"/>
    <property type="match status" value="1"/>
</dbReference>
<evidence type="ECO:0000256" key="9">
    <source>
        <dbReference type="ARBA" id="ARBA00022989"/>
    </source>
</evidence>
<feature type="transmembrane region" description="Helical" evidence="11">
    <location>
        <begin position="231"/>
        <end position="252"/>
    </location>
</feature>
<evidence type="ECO:0000256" key="11">
    <source>
        <dbReference type="SAM" id="Phobius"/>
    </source>
</evidence>
<keyword evidence="8" id="KW-0809">Transit peptide</keyword>
<protein>
    <submittedName>
        <fullName evidence="13 14">Farnesol kinase, chloroplastic-like isoform X1</fullName>
    </submittedName>
</protein>
<evidence type="ECO:0000256" key="8">
    <source>
        <dbReference type="ARBA" id="ARBA00022946"/>
    </source>
</evidence>
<evidence type="ECO:0000313" key="13">
    <source>
        <dbReference type="RefSeq" id="XP_021864767.1"/>
    </source>
</evidence>
<reference evidence="13 14" key="2">
    <citation type="submission" date="2025-04" db="UniProtKB">
        <authorList>
            <consortium name="RefSeq"/>
        </authorList>
    </citation>
    <scope>IDENTIFICATION</scope>
</reference>
<reference evidence="12" key="1">
    <citation type="journal article" date="2021" name="Nat. Commun.">
        <title>Genomic analyses provide insights into spinach domestication and the genetic basis of agronomic traits.</title>
        <authorList>
            <person name="Cai X."/>
            <person name="Sun X."/>
            <person name="Xu C."/>
            <person name="Sun H."/>
            <person name="Wang X."/>
            <person name="Ge C."/>
            <person name="Zhang Z."/>
            <person name="Wang Q."/>
            <person name="Fei Z."/>
            <person name="Jiao C."/>
            <person name="Wang Q."/>
        </authorList>
    </citation>
    <scope>NUCLEOTIDE SEQUENCE [LARGE SCALE GENOMIC DNA]</scope>
    <source>
        <strain evidence="12">cv. Varoflay</strain>
    </source>
</reference>
<accession>A0A9R0JD51</accession>
<evidence type="ECO:0000256" key="10">
    <source>
        <dbReference type="ARBA" id="ARBA00023136"/>
    </source>
</evidence>
<organism evidence="12 14">
    <name type="scientific">Spinacia oleracea</name>
    <name type="common">Spinach</name>
    <dbReference type="NCBI Taxonomy" id="3562"/>
    <lineage>
        <taxon>Eukaryota</taxon>
        <taxon>Viridiplantae</taxon>
        <taxon>Streptophyta</taxon>
        <taxon>Embryophyta</taxon>
        <taxon>Tracheophyta</taxon>
        <taxon>Spermatophyta</taxon>
        <taxon>Magnoliopsida</taxon>
        <taxon>eudicotyledons</taxon>
        <taxon>Gunneridae</taxon>
        <taxon>Pentapetalae</taxon>
        <taxon>Caryophyllales</taxon>
        <taxon>Chenopodiaceae</taxon>
        <taxon>Chenopodioideae</taxon>
        <taxon>Anserineae</taxon>
        <taxon>Spinacia</taxon>
    </lineage>
</organism>
<comment type="subcellular location">
    <subcellularLocation>
        <location evidence="1">Plastid</location>
        <location evidence="1">Chloroplast membrane</location>
        <topology evidence="1">Multi-pass membrane protein</topology>
    </subcellularLocation>
</comment>
<dbReference type="OrthoDB" id="5673at2759"/>
<dbReference type="AlphaFoldDB" id="A0A9R0JD51"/>
<dbReference type="KEGG" id="soe:110803557"/>
<dbReference type="Proteomes" id="UP000813463">
    <property type="component" value="Chromosome 1"/>
</dbReference>
<evidence type="ECO:0000313" key="14">
    <source>
        <dbReference type="RefSeq" id="XP_021864768.1"/>
    </source>
</evidence>
<gene>
    <name evidence="13 14" type="primary">LOC110803557</name>
</gene>